<accession>A0ABP0I3U9</accession>
<dbReference type="Proteomes" id="UP001642484">
    <property type="component" value="Unassembled WGS sequence"/>
</dbReference>
<gene>
    <name evidence="1" type="ORF">CCMP2556_LOCUS4322</name>
</gene>
<evidence type="ECO:0000313" key="2">
    <source>
        <dbReference type="Proteomes" id="UP001642484"/>
    </source>
</evidence>
<organism evidence="1 2">
    <name type="scientific">Durusdinium trenchii</name>
    <dbReference type="NCBI Taxonomy" id="1381693"/>
    <lineage>
        <taxon>Eukaryota</taxon>
        <taxon>Sar</taxon>
        <taxon>Alveolata</taxon>
        <taxon>Dinophyceae</taxon>
        <taxon>Suessiales</taxon>
        <taxon>Symbiodiniaceae</taxon>
        <taxon>Durusdinium</taxon>
    </lineage>
</organism>
<evidence type="ECO:0000313" key="1">
    <source>
        <dbReference type="EMBL" id="CAK8996108.1"/>
    </source>
</evidence>
<dbReference type="PANTHER" id="PTHR31138">
    <property type="entry name" value="CHROMOSOME 19, WHOLE GENOME SHOTGUN SEQUENCE"/>
    <property type="match status" value="1"/>
</dbReference>
<protein>
    <submittedName>
        <fullName evidence="1">Uncharacterized protein</fullName>
    </submittedName>
</protein>
<comment type="caution">
    <text evidence="1">The sequence shown here is derived from an EMBL/GenBank/DDBJ whole genome shotgun (WGS) entry which is preliminary data.</text>
</comment>
<dbReference type="Gene3D" id="3.15.10.10">
    <property type="entry name" value="Bactericidal permeability-increasing protein, domain 1"/>
    <property type="match status" value="1"/>
</dbReference>
<sequence>MSWRGRHVETPHGWGICVAESDEFLEVALDRAEASAQRSRCSVRHEEVQRSSFCALGTCIETSFGPGVVLRYRPTDDVHEVQLWCALSHGKNRAFLPRQALKQVLSALPGLAVLTPKGQGLCQTVNAEQISVVLDGGEVVRLDAGDVQCPVAKTWPLVSRFLDAAAALLRLHSGTLARLAEAFRNLGLEQLQEQTLSKASQAAGDALKLWDEWEAKEAQEVAQVLKSHADEAMPKLRGLVDGLVSGLNQLLSRASFDGQWVGKEDGEARCTIRDAVVSWHWGEESELEIWSETSTSTLLSGEIFRGTLRPDGCLTWNDGDVWRRVPPDVQEIPKEDLQEESMDGLPQLHESLAGLRGMLSEGDLNLESLDEAMECLSKIAQTASADEDVKALASNLEEEMQRFGREQLQWIQQELAESKAGHVLLQGQKRLQEQLSQLQETAITPQLDAMHERSRRFLMRLATDRKVKSKASQLFGVVEKHLAEKLPNHLEEWVQNLRSQVVEQLGFNRAMLVEGLKALPLSQEDLRKILVASWDQTSKLEAQLESSILDAMSASGLDLTGTELLDCFEGSASFSSIPALQDGSGSLLSLLTDLGIEIPSALHQLLKAQAEGRVEDVETWKAALKSSLDDEVVVKGATGLVEHGEMMVAKLQELGENQAVARVVEQLQSEEIEREVLKSIRNFDPEKVLSTAEEALSNLEAREALVNHLKDTCLDLILKILPSIHIDQVNGNENDCDWEISNINFSDFSFRKEDVHVTLNELNAVDEEVLCIRASGISAHFRDLKINLKSTFTAACIADAKAEQMSLDLAFRWAADQKPPRLVMSSRAIKMENLDLYVHETDWSVSTLVNALSYLFAATLNRCACEKIESKLDEHVGIVVEGLNQCLVSCAPLLDRMGFQDFLKVSTKTLATPTLRSEDDGSWRPSDFLKAAFEAVTNDNIITTGAQVSNMEPSLSGYNILNALG</sequence>
<dbReference type="EMBL" id="CAXAMN010001769">
    <property type="protein sequence ID" value="CAK8996108.1"/>
    <property type="molecule type" value="Genomic_DNA"/>
</dbReference>
<dbReference type="InterPro" id="IPR017943">
    <property type="entry name" value="Bactericidal_perm-incr_a/b_dom"/>
</dbReference>
<dbReference type="SUPFAM" id="SSF55394">
    <property type="entry name" value="Bactericidal permeability-increasing protein, BPI"/>
    <property type="match status" value="1"/>
</dbReference>
<keyword evidence="2" id="KW-1185">Reference proteome</keyword>
<proteinExistence type="predicted"/>
<name>A0ABP0I3U9_9DINO</name>
<reference evidence="1 2" key="1">
    <citation type="submission" date="2024-02" db="EMBL/GenBank/DDBJ databases">
        <authorList>
            <person name="Chen Y."/>
            <person name="Shah S."/>
            <person name="Dougan E. K."/>
            <person name="Thang M."/>
            <person name="Chan C."/>
        </authorList>
    </citation>
    <scope>NUCLEOTIDE SEQUENCE [LARGE SCALE GENOMIC DNA]</scope>
</reference>
<dbReference type="PANTHER" id="PTHR31138:SF1">
    <property type="entry name" value="PDZ DOMAIN-CONTAINING PROTEIN"/>
    <property type="match status" value="1"/>
</dbReference>